<evidence type="ECO:0000256" key="1">
    <source>
        <dbReference type="ARBA" id="ARBA00004651"/>
    </source>
</evidence>
<evidence type="ECO:0000313" key="8">
    <source>
        <dbReference type="EMBL" id="TKB48607.1"/>
    </source>
</evidence>
<evidence type="ECO:0000256" key="2">
    <source>
        <dbReference type="ARBA" id="ARBA00022475"/>
    </source>
</evidence>
<dbReference type="InterPro" id="IPR051791">
    <property type="entry name" value="Pra-immunoreactive"/>
</dbReference>
<feature type="domain" description="RDD" evidence="7">
    <location>
        <begin position="10"/>
        <end position="147"/>
    </location>
</feature>
<dbReference type="Proteomes" id="UP000305674">
    <property type="component" value="Unassembled WGS sequence"/>
</dbReference>
<dbReference type="RefSeq" id="WP_136853284.1">
    <property type="nucleotide sequence ID" value="NZ_SWCI01000006.1"/>
</dbReference>
<dbReference type="PANTHER" id="PTHR36115:SF10">
    <property type="entry name" value="RDD DOMAIN-CONTAINING PROTEIN"/>
    <property type="match status" value="1"/>
</dbReference>
<reference evidence="8 9" key="1">
    <citation type="submission" date="2019-04" db="EMBL/GenBank/DDBJ databases">
        <authorList>
            <person name="Hwang J.C."/>
        </authorList>
    </citation>
    <scope>NUCLEOTIDE SEQUENCE [LARGE SCALE GENOMIC DNA]</scope>
    <source>
        <strain evidence="8 9">IMCC35001</strain>
    </source>
</reference>
<keyword evidence="2" id="KW-1003">Cell membrane</keyword>
<evidence type="ECO:0000313" key="9">
    <source>
        <dbReference type="Proteomes" id="UP000305674"/>
    </source>
</evidence>
<feature type="transmembrane region" description="Helical" evidence="6">
    <location>
        <begin position="20"/>
        <end position="46"/>
    </location>
</feature>
<name>A0A4U1BCA3_9GAMM</name>
<gene>
    <name evidence="8" type="ORF">FCL40_10615</name>
</gene>
<evidence type="ECO:0000256" key="4">
    <source>
        <dbReference type="ARBA" id="ARBA00022989"/>
    </source>
</evidence>
<dbReference type="GO" id="GO:0005886">
    <property type="term" value="C:plasma membrane"/>
    <property type="evidence" value="ECO:0007669"/>
    <property type="project" value="UniProtKB-SubCell"/>
</dbReference>
<evidence type="ECO:0000259" key="7">
    <source>
        <dbReference type="Pfam" id="PF06271"/>
    </source>
</evidence>
<sequence>MHSHANAPRASLKRRLATLLYDALVALAIYMTAGALFFLLFGALVANGLVDNLGQKHAIDVLQHSPLWTLVNELFKLGGVMLFFCYFWQKSGQTIGMRAWRLKLQNTDGSLINWRQGVIRALTSLFGLMSLTMLLRADRRALHDCWSDSEMVELTLEQNRARMGS</sequence>
<keyword evidence="5 6" id="KW-0472">Membrane</keyword>
<feature type="transmembrane region" description="Helical" evidence="6">
    <location>
        <begin position="66"/>
        <end position="88"/>
    </location>
</feature>
<dbReference type="AlphaFoldDB" id="A0A4U1BCA3"/>
<evidence type="ECO:0000256" key="3">
    <source>
        <dbReference type="ARBA" id="ARBA00022692"/>
    </source>
</evidence>
<dbReference type="OrthoDB" id="9793824at2"/>
<proteinExistence type="predicted"/>
<accession>A0A4U1BCA3</accession>
<dbReference type="EMBL" id="SWCI01000006">
    <property type="protein sequence ID" value="TKB48607.1"/>
    <property type="molecule type" value="Genomic_DNA"/>
</dbReference>
<evidence type="ECO:0000256" key="6">
    <source>
        <dbReference type="SAM" id="Phobius"/>
    </source>
</evidence>
<organism evidence="8 9">
    <name type="scientific">Ferrimonas sediminicola</name>
    <dbReference type="NCBI Taxonomy" id="2569538"/>
    <lineage>
        <taxon>Bacteria</taxon>
        <taxon>Pseudomonadati</taxon>
        <taxon>Pseudomonadota</taxon>
        <taxon>Gammaproteobacteria</taxon>
        <taxon>Alteromonadales</taxon>
        <taxon>Ferrimonadaceae</taxon>
        <taxon>Ferrimonas</taxon>
    </lineage>
</organism>
<evidence type="ECO:0000256" key="5">
    <source>
        <dbReference type="ARBA" id="ARBA00023136"/>
    </source>
</evidence>
<dbReference type="InterPro" id="IPR010432">
    <property type="entry name" value="RDD"/>
</dbReference>
<keyword evidence="9" id="KW-1185">Reference proteome</keyword>
<dbReference type="PANTHER" id="PTHR36115">
    <property type="entry name" value="PROLINE-RICH ANTIGEN HOMOLOG-RELATED"/>
    <property type="match status" value="1"/>
</dbReference>
<keyword evidence="3 6" id="KW-0812">Transmembrane</keyword>
<protein>
    <submittedName>
        <fullName evidence="8">RDD family protein</fullName>
    </submittedName>
</protein>
<comment type="subcellular location">
    <subcellularLocation>
        <location evidence="1">Cell membrane</location>
        <topology evidence="1">Multi-pass membrane protein</topology>
    </subcellularLocation>
</comment>
<keyword evidence="4 6" id="KW-1133">Transmembrane helix</keyword>
<comment type="caution">
    <text evidence="8">The sequence shown here is derived from an EMBL/GenBank/DDBJ whole genome shotgun (WGS) entry which is preliminary data.</text>
</comment>
<dbReference type="Pfam" id="PF06271">
    <property type="entry name" value="RDD"/>
    <property type="match status" value="1"/>
</dbReference>